<dbReference type="Proteomes" id="UP000008021">
    <property type="component" value="Chromosome 9"/>
</dbReference>
<organism evidence="2">
    <name type="scientific">Oryza meridionalis</name>
    <dbReference type="NCBI Taxonomy" id="40149"/>
    <lineage>
        <taxon>Eukaryota</taxon>
        <taxon>Viridiplantae</taxon>
        <taxon>Streptophyta</taxon>
        <taxon>Embryophyta</taxon>
        <taxon>Tracheophyta</taxon>
        <taxon>Spermatophyta</taxon>
        <taxon>Magnoliopsida</taxon>
        <taxon>Liliopsida</taxon>
        <taxon>Poales</taxon>
        <taxon>Poaceae</taxon>
        <taxon>BOP clade</taxon>
        <taxon>Oryzoideae</taxon>
        <taxon>Oryzeae</taxon>
        <taxon>Oryzinae</taxon>
        <taxon>Oryza</taxon>
    </lineage>
</organism>
<evidence type="ECO:0000256" key="1">
    <source>
        <dbReference type="SAM" id="MobiDB-lite"/>
    </source>
</evidence>
<evidence type="ECO:0000313" key="3">
    <source>
        <dbReference type="Proteomes" id="UP000008021"/>
    </source>
</evidence>
<dbReference type="HOGENOM" id="CLU_2417015_0_0_1"/>
<proteinExistence type="predicted"/>
<accession>A0A0E0ET81</accession>
<reference evidence="2" key="1">
    <citation type="submission" date="2015-04" db="UniProtKB">
        <authorList>
            <consortium name="EnsemblPlants"/>
        </authorList>
    </citation>
    <scope>IDENTIFICATION</scope>
</reference>
<dbReference type="AlphaFoldDB" id="A0A0E0ET81"/>
<sequence>MKMHGSNRVDEAILNIRMPTSKSKGGKKIKQPACGCKKPATLAPACAAAYQHTRITSHHTPCRCPWRRALASSMFGCIAEFADAAASPDQLN</sequence>
<keyword evidence="3" id="KW-1185">Reference proteome</keyword>
<reference evidence="2" key="2">
    <citation type="submission" date="2018-05" db="EMBL/GenBank/DDBJ databases">
        <title>OmerRS3 (Oryza meridionalis Reference Sequence Version 3).</title>
        <authorList>
            <person name="Zhang J."/>
            <person name="Kudrna D."/>
            <person name="Lee S."/>
            <person name="Talag J."/>
            <person name="Welchert J."/>
            <person name="Wing R.A."/>
        </authorList>
    </citation>
    <scope>NUCLEOTIDE SEQUENCE [LARGE SCALE GENOMIC DNA]</scope>
    <source>
        <strain evidence="2">cv. OR44</strain>
    </source>
</reference>
<name>A0A0E0ET81_9ORYZ</name>
<feature type="region of interest" description="Disordered" evidence="1">
    <location>
        <begin position="1"/>
        <end position="30"/>
    </location>
</feature>
<dbReference type="Gramene" id="OMERI09G10750.1">
    <property type="protein sequence ID" value="OMERI09G10750.1"/>
    <property type="gene ID" value="OMERI09G10750"/>
</dbReference>
<dbReference type="EnsemblPlants" id="OMERI09G10750.1">
    <property type="protein sequence ID" value="OMERI09G10750.1"/>
    <property type="gene ID" value="OMERI09G10750"/>
</dbReference>
<evidence type="ECO:0000313" key="2">
    <source>
        <dbReference type="EnsemblPlants" id="OMERI09G10750.1"/>
    </source>
</evidence>
<protein>
    <submittedName>
        <fullName evidence="2">Uncharacterized protein</fullName>
    </submittedName>
</protein>